<sequence>MYALREHFWRKDRSQENTKGWLNLSLGQNLGVSSAPKPMKVYTCNFCKRKFYSSQALGGHQNAHKRERDAARRYMSPNTTNLAINFRINQSLMVQAHSMVHTPSQDGEPTIARFGDKGAIGVNWVRAYDGEEEVGSKWPGGFYFEAQTASQPSDHHMIDLNLKLNQTTRKHLGLLETTKAGDDEGRRRRRQNNSIKISIAIRVETTTKAGDDNEGFNRHQKNDTGQSFIKVDSHDKFQMMLSMYEVEKELSVYVTTNNNFETSSMQQRGTSDVHDEESEYSLSDESYHSHYSTDQLKSDGDVRPIDLQKWLKKIYNVDVPYMKGMR</sequence>
<gene>
    <name evidence="1" type="ORF">L1987_19484</name>
</gene>
<accession>A0ACB9IQY7</accession>
<reference evidence="1 2" key="2">
    <citation type="journal article" date="2022" name="Mol. Ecol. Resour.">
        <title>The genomes of chicory, endive, great burdock and yacon provide insights into Asteraceae paleo-polyploidization history and plant inulin production.</title>
        <authorList>
            <person name="Fan W."/>
            <person name="Wang S."/>
            <person name="Wang H."/>
            <person name="Wang A."/>
            <person name="Jiang F."/>
            <person name="Liu H."/>
            <person name="Zhao H."/>
            <person name="Xu D."/>
            <person name="Zhang Y."/>
        </authorList>
    </citation>
    <scope>NUCLEOTIDE SEQUENCE [LARGE SCALE GENOMIC DNA]</scope>
    <source>
        <strain evidence="2">cv. Yunnan</strain>
        <tissue evidence="1">Leaves</tissue>
    </source>
</reference>
<evidence type="ECO:0000313" key="1">
    <source>
        <dbReference type="EMBL" id="KAI3809881.1"/>
    </source>
</evidence>
<proteinExistence type="predicted"/>
<protein>
    <submittedName>
        <fullName evidence="1">Uncharacterized protein</fullName>
    </submittedName>
</protein>
<organism evidence="1 2">
    <name type="scientific">Smallanthus sonchifolius</name>
    <dbReference type="NCBI Taxonomy" id="185202"/>
    <lineage>
        <taxon>Eukaryota</taxon>
        <taxon>Viridiplantae</taxon>
        <taxon>Streptophyta</taxon>
        <taxon>Embryophyta</taxon>
        <taxon>Tracheophyta</taxon>
        <taxon>Spermatophyta</taxon>
        <taxon>Magnoliopsida</taxon>
        <taxon>eudicotyledons</taxon>
        <taxon>Gunneridae</taxon>
        <taxon>Pentapetalae</taxon>
        <taxon>asterids</taxon>
        <taxon>campanulids</taxon>
        <taxon>Asterales</taxon>
        <taxon>Asteraceae</taxon>
        <taxon>Asteroideae</taxon>
        <taxon>Heliantheae alliance</taxon>
        <taxon>Millerieae</taxon>
        <taxon>Smallanthus</taxon>
    </lineage>
</organism>
<dbReference type="EMBL" id="CM042024">
    <property type="protein sequence ID" value="KAI3809881.1"/>
    <property type="molecule type" value="Genomic_DNA"/>
</dbReference>
<reference evidence="2" key="1">
    <citation type="journal article" date="2022" name="Mol. Ecol. Resour.">
        <title>The genomes of chicory, endive, great burdock and yacon provide insights into Asteraceae palaeo-polyploidization history and plant inulin production.</title>
        <authorList>
            <person name="Fan W."/>
            <person name="Wang S."/>
            <person name="Wang H."/>
            <person name="Wang A."/>
            <person name="Jiang F."/>
            <person name="Liu H."/>
            <person name="Zhao H."/>
            <person name="Xu D."/>
            <person name="Zhang Y."/>
        </authorList>
    </citation>
    <scope>NUCLEOTIDE SEQUENCE [LARGE SCALE GENOMIC DNA]</scope>
    <source>
        <strain evidence="2">cv. Yunnan</strain>
    </source>
</reference>
<dbReference type="Proteomes" id="UP001056120">
    <property type="component" value="Linkage Group LG07"/>
</dbReference>
<keyword evidence="2" id="KW-1185">Reference proteome</keyword>
<name>A0ACB9IQY7_9ASTR</name>
<comment type="caution">
    <text evidence="1">The sequence shown here is derived from an EMBL/GenBank/DDBJ whole genome shotgun (WGS) entry which is preliminary data.</text>
</comment>
<evidence type="ECO:0000313" key="2">
    <source>
        <dbReference type="Proteomes" id="UP001056120"/>
    </source>
</evidence>